<evidence type="ECO:0000313" key="2">
    <source>
        <dbReference type="Proteomes" id="UP000324996"/>
    </source>
</evidence>
<dbReference type="Proteomes" id="UP000324996">
    <property type="component" value="Unassembled WGS sequence"/>
</dbReference>
<sequence>MLGIESDRLKTAEAKEIDPLALLDHLNLGVLVCEIDTDHAASS</sequence>
<evidence type="ECO:0000313" key="1">
    <source>
        <dbReference type="EMBL" id="GER03124.1"/>
    </source>
</evidence>
<name>A0A5A7N5Y0_9PROT</name>
<proteinExistence type="predicted"/>
<comment type="caution">
    <text evidence="1">The sequence shown here is derived from an EMBL/GenBank/DDBJ whole genome shotgun (WGS) entry which is preliminary data.</text>
</comment>
<organism evidence="1 2">
    <name type="scientific">Iodidimonas nitroreducens</name>
    <dbReference type="NCBI Taxonomy" id="1236968"/>
    <lineage>
        <taxon>Bacteria</taxon>
        <taxon>Pseudomonadati</taxon>
        <taxon>Pseudomonadota</taxon>
        <taxon>Alphaproteobacteria</taxon>
        <taxon>Iodidimonadales</taxon>
        <taxon>Iodidimonadaceae</taxon>
        <taxon>Iodidimonas</taxon>
    </lineage>
</organism>
<accession>A0A5A7N5Y0</accession>
<reference evidence="1 2" key="1">
    <citation type="submission" date="2019-09" db="EMBL/GenBank/DDBJ databases">
        <title>NBRP : Genome information of microbial organism related human and environment.</title>
        <authorList>
            <person name="Hattori M."/>
            <person name="Oshima K."/>
            <person name="Inaba H."/>
            <person name="Suda W."/>
            <person name="Sakamoto M."/>
            <person name="Iino T."/>
            <person name="Kitahara M."/>
            <person name="Oshida Y."/>
            <person name="Iida T."/>
            <person name="Kudo T."/>
            <person name="Itoh T."/>
            <person name="Ohkuma M."/>
        </authorList>
    </citation>
    <scope>NUCLEOTIDE SEQUENCE [LARGE SCALE GENOMIC DNA]</scope>
    <source>
        <strain evidence="1 2">Q-1</strain>
    </source>
</reference>
<dbReference type="AlphaFoldDB" id="A0A5A7N5Y0"/>
<keyword evidence="2" id="KW-1185">Reference proteome</keyword>
<gene>
    <name evidence="1" type="ORF">JCM17846_08060</name>
</gene>
<dbReference type="EMBL" id="BKCN01000002">
    <property type="protein sequence ID" value="GER03124.1"/>
    <property type="molecule type" value="Genomic_DNA"/>
</dbReference>
<protein>
    <submittedName>
        <fullName evidence="1">Uncharacterized protein</fullName>
    </submittedName>
</protein>